<proteinExistence type="predicted"/>
<reference evidence="3" key="1">
    <citation type="journal article" date="2019" name="Int. J. Syst. Evol. Microbiol.">
        <title>The Global Catalogue of Microorganisms (GCM) 10K type strain sequencing project: providing services to taxonomists for standard genome sequencing and annotation.</title>
        <authorList>
            <consortium name="The Broad Institute Genomics Platform"/>
            <consortium name="The Broad Institute Genome Sequencing Center for Infectious Disease"/>
            <person name="Wu L."/>
            <person name="Ma J."/>
        </authorList>
    </citation>
    <scope>NUCLEOTIDE SEQUENCE [LARGE SCALE GENOMIC DNA]</scope>
    <source>
        <strain evidence="3">JCM 17024</strain>
    </source>
</reference>
<gene>
    <name evidence="2" type="ORF">GCM10022383_20930</name>
</gene>
<dbReference type="PANTHER" id="PTHR47751">
    <property type="entry name" value="SUPERFAMILY HYDROLASE, PUTATIVE (AFU_ORTHOLOGUE AFUA_2G16580)-RELATED"/>
    <property type="match status" value="1"/>
</dbReference>
<dbReference type="SUPFAM" id="SSF53474">
    <property type="entry name" value="alpha/beta-Hydrolases"/>
    <property type="match status" value="1"/>
</dbReference>
<dbReference type="Gene3D" id="1.10.10.800">
    <property type="match status" value="1"/>
</dbReference>
<dbReference type="Gene3D" id="3.40.50.1820">
    <property type="entry name" value="alpha/beta hydrolase"/>
    <property type="match status" value="1"/>
</dbReference>
<dbReference type="Pfam" id="PF02129">
    <property type="entry name" value="Peptidase_S15"/>
    <property type="match status" value="1"/>
</dbReference>
<comment type="caution">
    <text evidence="2">The sequence shown here is derived from an EMBL/GenBank/DDBJ whole genome shotgun (WGS) entry which is preliminary data.</text>
</comment>
<dbReference type="InterPro" id="IPR051411">
    <property type="entry name" value="Polyketide_trans_af380"/>
</dbReference>
<keyword evidence="3" id="KW-1185">Reference proteome</keyword>
<dbReference type="InterPro" id="IPR029058">
    <property type="entry name" value="AB_hydrolase_fold"/>
</dbReference>
<name>A0ABP7NCN1_9MICO</name>
<evidence type="ECO:0000313" key="3">
    <source>
        <dbReference type="Proteomes" id="UP001501591"/>
    </source>
</evidence>
<sequence length="312" mass="35058">MLTREEIVGLSPATPQDVHFYSAGHKIRAFWYPPANGDQNAPAIVCGHGFSGMIGLQMVGVPEALSLAGYGVLTYYSRGIGESEGPRGRVIPREQVEDMRNAVTYVQSRDDVDPDRIGVFGSAWGCSIAVAAAAEDERIKALVGTVGIGDCERWLRSERPRWEWKAFLDRIAEDRQRRVLTGKSEVVNPNEIHIPDRAASEARDRQWREFCEKSGYDGYPLETAEAVIEFKPEEMVARIAPRAVMFVHMSEDMTVPPEESKSLYEKAGEPKKLLIPKGPHYDIFWFRNPEVFADFMVDAIDWLDTHVKGIES</sequence>
<dbReference type="EMBL" id="BAABCP010000001">
    <property type="protein sequence ID" value="GAA3942862.1"/>
    <property type="molecule type" value="Genomic_DNA"/>
</dbReference>
<dbReference type="Proteomes" id="UP001501591">
    <property type="component" value="Unassembled WGS sequence"/>
</dbReference>
<protein>
    <recommendedName>
        <fullName evidence="1">Xaa-Pro dipeptidyl-peptidase-like domain-containing protein</fullName>
    </recommendedName>
</protein>
<dbReference type="InterPro" id="IPR000383">
    <property type="entry name" value="Xaa-Pro-like_dom"/>
</dbReference>
<evidence type="ECO:0000313" key="2">
    <source>
        <dbReference type="EMBL" id="GAA3942862.1"/>
    </source>
</evidence>
<feature type="domain" description="Xaa-Pro dipeptidyl-peptidase-like" evidence="1">
    <location>
        <begin position="31"/>
        <end position="281"/>
    </location>
</feature>
<accession>A0ABP7NCN1</accession>
<dbReference type="RefSeq" id="WP_344819521.1">
    <property type="nucleotide sequence ID" value="NZ_BAABCP010000001.1"/>
</dbReference>
<organism evidence="2 3">
    <name type="scientific">Microbacterium soli</name>
    <dbReference type="NCBI Taxonomy" id="446075"/>
    <lineage>
        <taxon>Bacteria</taxon>
        <taxon>Bacillati</taxon>
        <taxon>Actinomycetota</taxon>
        <taxon>Actinomycetes</taxon>
        <taxon>Micrococcales</taxon>
        <taxon>Microbacteriaceae</taxon>
        <taxon>Microbacterium</taxon>
    </lineage>
</organism>
<evidence type="ECO:0000259" key="1">
    <source>
        <dbReference type="Pfam" id="PF02129"/>
    </source>
</evidence>
<dbReference type="PANTHER" id="PTHR47751:SF2">
    <property type="entry name" value="DLTD N-TERMINAL DOMAIN PROTEIN (AFU_ORTHOLOGUE AFUA_8G00380)-RELATED"/>
    <property type="match status" value="1"/>
</dbReference>